<sequence>MSYYLRKPVPQFYYSEIKKHGFQETPINHFWAHVLPLYFTQDRLCGIELENRSLVEEIRNRANINILSIRNGVQGDFSKKVVIISASSWNDITGQLLDYLKVVRAEQEYSGAIYGICAVGSHVSFYSYNFEQEMLESYLDRSNDKRYELQENEQEIDAILAGLANKICEGSLR</sequence>
<keyword evidence="2" id="KW-1185">Reference proteome</keyword>
<protein>
    <submittedName>
        <fullName evidence="1">Uncharacterized protein</fullName>
    </submittedName>
</protein>
<dbReference type="InParanoid" id="F2SZF4"/>
<dbReference type="RefSeq" id="XP_003231625.2">
    <property type="nucleotide sequence ID" value="XM_003231577.2"/>
</dbReference>
<dbReference type="OMA" id="CAVGSHV"/>
<dbReference type="OrthoDB" id="5315444at2759"/>
<dbReference type="AlphaFoldDB" id="F2SZF4"/>
<dbReference type="STRING" id="559305.F2SZF4"/>
<evidence type="ECO:0000313" key="2">
    <source>
        <dbReference type="Proteomes" id="UP000008864"/>
    </source>
</evidence>
<name>F2SZF4_TRIRC</name>
<dbReference type="GeneID" id="10371330"/>
<accession>F2SZF4</accession>
<dbReference type="EMBL" id="GG700658">
    <property type="protein sequence ID" value="EGD91706.2"/>
    <property type="molecule type" value="Genomic_DNA"/>
</dbReference>
<organism evidence="1 2">
    <name type="scientific">Trichophyton rubrum (strain ATCC MYA-4607 / CBS 118892)</name>
    <name type="common">Athlete's foot fungus</name>
    <dbReference type="NCBI Taxonomy" id="559305"/>
    <lineage>
        <taxon>Eukaryota</taxon>
        <taxon>Fungi</taxon>
        <taxon>Dikarya</taxon>
        <taxon>Ascomycota</taxon>
        <taxon>Pezizomycotina</taxon>
        <taxon>Eurotiomycetes</taxon>
        <taxon>Eurotiomycetidae</taxon>
        <taxon>Onygenales</taxon>
        <taxon>Arthrodermataceae</taxon>
        <taxon>Trichophyton</taxon>
    </lineage>
</organism>
<dbReference type="eggNOG" id="ENOG502TGGD">
    <property type="taxonomic scope" value="Eukaryota"/>
</dbReference>
<evidence type="ECO:0000313" key="1">
    <source>
        <dbReference type="EMBL" id="EGD91706.2"/>
    </source>
</evidence>
<dbReference type="HOGENOM" id="CLU_102235_0_0_1"/>
<proteinExistence type="predicted"/>
<dbReference type="Proteomes" id="UP000008864">
    <property type="component" value="Unassembled WGS sequence"/>
</dbReference>
<gene>
    <name evidence="1" type="ORF">TERG_07926</name>
</gene>
<reference evidence="2" key="1">
    <citation type="journal article" date="2012" name="MBio">
        <title>Comparative genome analysis of Trichophyton rubrum and related dermatophytes reveals candidate genes involved in infection.</title>
        <authorList>
            <person name="Martinez D.A."/>
            <person name="Oliver B.G."/>
            <person name="Graeser Y."/>
            <person name="Goldberg J.M."/>
            <person name="Li W."/>
            <person name="Martinez-Rossi N.M."/>
            <person name="Monod M."/>
            <person name="Shelest E."/>
            <person name="Barton R.C."/>
            <person name="Birch E."/>
            <person name="Brakhage A.A."/>
            <person name="Chen Z."/>
            <person name="Gurr S.J."/>
            <person name="Heiman D."/>
            <person name="Heitman J."/>
            <person name="Kosti I."/>
            <person name="Rossi A."/>
            <person name="Saif S."/>
            <person name="Samalova M."/>
            <person name="Saunders C.W."/>
            <person name="Shea T."/>
            <person name="Summerbell R.C."/>
            <person name="Xu J."/>
            <person name="Young S."/>
            <person name="Zeng Q."/>
            <person name="Birren B.W."/>
            <person name="Cuomo C.A."/>
            <person name="White T.C."/>
        </authorList>
    </citation>
    <scope>NUCLEOTIDE SEQUENCE [LARGE SCALE GENOMIC DNA]</scope>
    <source>
        <strain evidence="2">ATCC MYA-4607 / CBS 118892</strain>
    </source>
</reference>
<dbReference type="VEuPathDB" id="FungiDB:TERG_07926"/>